<name>A0A1W0B4N9_9NOCA</name>
<reference evidence="3 4" key="1">
    <citation type="journal article" date="2016" name="Antonie Van Leeuwenhoek">
        <title>Nocardia donostiensis sp. nov., isolated from human respiratory specimens.</title>
        <authorList>
            <person name="Ercibengoa M."/>
            <person name="Bell M."/>
            <person name="Marimon J.M."/>
            <person name="Humrighouse B."/>
            <person name="Klenk H.P."/>
            <person name="Potter G."/>
            <person name="Perez-Trallero E."/>
        </authorList>
    </citation>
    <scope>NUCLEOTIDE SEQUENCE [LARGE SCALE GENOMIC DNA]</scope>
    <source>
        <strain evidence="3 4">X1655</strain>
    </source>
</reference>
<evidence type="ECO:0000313" key="4">
    <source>
        <dbReference type="Proteomes" id="UP000188836"/>
    </source>
</evidence>
<keyword evidence="4" id="KW-1185">Reference proteome</keyword>
<organism evidence="3 4">
    <name type="scientific">Nocardia donostiensis</name>
    <dbReference type="NCBI Taxonomy" id="1538463"/>
    <lineage>
        <taxon>Bacteria</taxon>
        <taxon>Bacillati</taxon>
        <taxon>Actinomycetota</taxon>
        <taxon>Actinomycetes</taxon>
        <taxon>Mycobacteriales</taxon>
        <taxon>Nocardiaceae</taxon>
        <taxon>Nocardia</taxon>
    </lineage>
</organism>
<dbReference type="InterPro" id="IPR042099">
    <property type="entry name" value="ANL_N_sf"/>
</dbReference>
<comment type="caution">
    <text evidence="3">The sequence shown here is derived from an EMBL/GenBank/DDBJ whole genome shotgun (WGS) entry which is preliminary data.</text>
</comment>
<dbReference type="EMBL" id="MUMY01000001">
    <property type="protein sequence ID" value="ONM50804.1"/>
    <property type="molecule type" value="Genomic_DNA"/>
</dbReference>
<dbReference type="Proteomes" id="UP000188836">
    <property type="component" value="Unassembled WGS sequence"/>
</dbReference>
<evidence type="ECO:0000256" key="1">
    <source>
        <dbReference type="SAM" id="MobiDB-lite"/>
    </source>
</evidence>
<dbReference type="SUPFAM" id="SSF56801">
    <property type="entry name" value="Acetyl-CoA synthetase-like"/>
    <property type="match status" value="1"/>
</dbReference>
<dbReference type="Pfam" id="PF00501">
    <property type="entry name" value="AMP-binding"/>
    <property type="match status" value="1"/>
</dbReference>
<evidence type="ECO:0000259" key="2">
    <source>
        <dbReference type="Pfam" id="PF00501"/>
    </source>
</evidence>
<dbReference type="AlphaFoldDB" id="A0A1W0B4N9"/>
<evidence type="ECO:0000313" key="3">
    <source>
        <dbReference type="EMBL" id="ONM50804.1"/>
    </source>
</evidence>
<dbReference type="InterPro" id="IPR000873">
    <property type="entry name" value="AMP-dep_synth/lig_dom"/>
</dbReference>
<proteinExistence type="predicted"/>
<gene>
    <name evidence="3" type="ORF">B0T46_02125</name>
</gene>
<feature type="domain" description="AMP-dependent synthetase/ligase" evidence="2">
    <location>
        <begin position="57"/>
        <end position="420"/>
    </location>
</feature>
<dbReference type="PANTHER" id="PTHR43767">
    <property type="entry name" value="LONG-CHAIN-FATTY-ACID--COA LIGASE"/>
    <property type="match status" value="1"/>
</dbReference>
<accession>A0A1W0B4N9</accession>
<dbReference type="Gene3D" id="3.40.50.12780">
    <property type="entry name" value="N-terminal domain of ligase-like"/>
    <property type="match status" value="1"/>
</dbReference>
<dbReference type="STRING" id="1538463.B0T36_00060"/>
<dbReference type="InterPro" id="IPR050237">
    <property type="entry name" value="ATP-dep_AMP-bd_enzyme"/>
</dbReference>
<dbReference type="PANTHER" id="PTHR43767:SF12">
    <property type="entry name" value="AMP-DEPENDENT SYNTHETASE AND LIGASE"/>
    <property type="match status" value="1"/>
</dbReference>
<protein>
    <submittedName>
        <fullName evidence="3">Acyl-CoA synthetase</fullName>
    </submittedName>
</protein>
<sequence>MGPPGSVSPGRDYGAVDPAGLLVEYPIPGVQPGDPLARGADGVLRYGNLSPALTELLDRQVHAFANREAVVEIDGPRLTYRQLWHSAARIAGGLQEHGIGYGDRVAVHMPVGTRWVQAFLGALLSGAVPVLVHDGLSEALAERVLADSGADFVLGDRGCSATRAGGACDVELPDGAAFIDDGASLNDLALLCYTSGISASGGAAVAPKGVELTNENLLSAIRSMVSALDLPTDGLRNLVLLPLAHASGCVDQLLPTFAVGGTVVLAPDNGRLAETIVAERIDTISASARLLGRLLPELAAQRAEGLRTEGVARISTAGHRPGPGKAAPPPRNGPSERNRNPADLAVALRRTFPSARQWSVWGATETSGIGLAIDRTAEPDGGAALGFPFGGTELALWGPQAKTGHGELLCRGPNVAPRYWNDPQATADRFTGTWFHTGDQVTIGADGLVRAANTASTSTERQPPSDSGRT</sequence>
<feature type="region of interest" description="Disordered" evidence="1">
    <location>
        <begin position="314"/>
        <end position="339"/>
    </location>
</feature>